<dbReference type="SUPFAM" id="SSF56784">
    <property type="entry name" value="HAD-like"/>
    <property type="match status" value="1"/>
</dbReference>
<dbReference type="RefSeq" id="WP_114582295.1">
    <property type="nucleotide sequence ID" value="NZ_QPMH01000009.1"/>
</dbReference>
<evidence type="ECO:0000313" key="3">
    <source>
        <dbReference type="Proteomes" id="UP000253941"/>
    </source>
</evidence>
<dbReference type="EMBL" id="QPMH01000009">
    <property type="protein sequence ID" value="RDD61753.1"/>
    <property type="molecule type" value="Genomic_DNA"/>
</dbReference>
<keyword evidence="1" id="KW-0378">Hydrolase</keyword>
<evidence type="ECO:0000256" key="1">
    <source>
        <dbReference type="ARBA" id="ARBA00022801"/>
    </source>
</evidence>
<dbReference type="NCBIfam" id="TIGR01493">
    <property type="entry name" value="HAD-SF-IA-v2"/>
    <property type="match status" value="1"/>
</dbReference>
<dbReference type="InterPro" id="IPR006439">
    <property type="entry name" value="HAD-SF_hydro_IA"/>
</dbReference>
<evidence type="ECO:0000313" key="2">
    <source>
        <dbReference type="EMBL" id="RDD61753.1"/>
    </source>
</evidence>
<organism evidence="2 3">
    <name type="scientific">Ferruginivarius sediminum</name>
    <dbReference type="NCBI Taxonomy" id="2661937"/>
    <lineage>
        <taxon>Bacteria</taxon>
        <taxon>Pseudomonadati</taxon>
        <taxon>Pseudomonadota</taxon>
        <taxon>Alphaproteobacteria</taxon>
        <taxon>Rhodospirillales</taxon>
        <taxon>Rhodospirillaceae</taxon>
        <taxon>Ferruginivarius</taxon>
    </lineage>
</organism>
<dbReference type="AlphaFoldDB" id="A0A369T8X2"/>
<dbReference type="Pfam" id="PF00702">
    <property type="entry name" value="Hydrolase"/>
    <property type="match status" value="1"/>
</dbReference>
<dbReference type="SFLD" id="SFLDS00003">
    <property type="entry name" value="Haloacid_Dehalogenase"/>
    <property type="match status" value="1"/>
</dbReference>
<comment type="caution">
    <text evidence="2">The sequence shown here is derived from an EMBL/GenBank/DDBJ whole genome shotgun (WGS) entry which is preliminary data.</text>
</comment>
<sequence>MRLSEFDALTFDVYGTLIDWETGIAEALTPWAESAGLAVTRADLVAAFGRFESKRQQENPETRYPEVLELVFEDIARSFGVEPRPADAAEFGESVGNWPAFPDSAEALAYLARHYRLGVISNVDRASFVASNRKLGVDFDIIVTAEDAGAYKPNLKPFHMALERLSEIGVGFDRLLHTAQSLFHDHAPGKELGLTTCWIDRQGQAGGNGDWGATPPPPGAPKPDIVFPSMAALVEAHKKEMAG</sequence>
<protein>
    <submittedName>
        <fullName evidence="2">Haloacid dehalogenase</fullName>
    </submittedName>
</protein>
<dbReference type="Proteomes" id="UP000253941">
    <property type="component" value="Unassembled WGS sequence"/>
</dbReference>
<dbReference type="PANTHER" id="PTHR43316">
    <property type="entry name" value="HYDROLASE, HALOACID DELAHOGENASE-RELATED"/>
    <property type="match status" value="1"/>
</dbReference>
<keyword evidence="3" id="KW-1185">Reference proteome</keyword>
<dbReference type="InterPro" id="IPR051540">
    <property type="entry name" value="S-2-haloacid_dehalogenase"/>
</dbReference>
<dbReference type="Gene3D" id="1.10.150.750">
    <property type="match status" value="1"/>
</dbReference>
<proteinExistence type="predicted"/>
<name>A0A369T8X2_9PROT</name>
<reference evidence="2 3" key="1">
    <citation type="submission" date="2018-07" db="EMBL/GenBank/DDBJ databases">
        <title>Venubactetium sediminum gen. nov., sp. nov., isolated from a marine solar saltern.</title>
        <authorList>
            <person name="Wang S."/>
        </authorList>
    </citation>
    <scope>NUCLEOTIDE SEQUENCE [LARGE SCALE GENOMIC DNA]</scope>
    <source>
        <strain evidence="2 3">WD2A32</strain>
    </source>
</reference>
<dbReference type="InterPro" id="IPR036412">
    <property type="entry name" value="HAD-like_sf"/>
</dbReference>
<accession>A0A369T8X2</accession>
<dbReference type="Gene3D" id="3.40.50.1000">
    <property type="entry name" value="HAD superfamily/HAD-like"/>
    <property type="match status" value="1"/>
</dbReference>
<dbReference type="GO" id="GO:0016787">
    <property type="term" value="F:hydrolase activity"/>
    <property type="evidence" value="ECO:0007669"/>
    <property type="project" value="UniProtKB-KW"/>
</dbReference>
<dbReference type="PANTHER" id="PTHR43316:SF9">
    <property type="entry name" value="ACID DEHALOGENASE, PUTATIVE (AFU_ORTHOLOGUE AFUA_6G14460)-RELATED"/>
    <property type="match status" value="1"/>
</dbReference>
<gene>
    <name evidence="2" type="ORF">DRB17_11195</name>
</gene>
<dbReference type="SFLD" id="SFLDG01129">
    <property type="entry name" value="C1.5:_HAD__Beta-PGM__Phosphata"/>
    <property type="match status" value="1"/>
</dbReference>
<dbReference type="InterPro" id="IPR023214">
    <property type="entry name" value="HAD_sf"/>
</dbReference>